<protein>
    <submittedName>
        <fullName evidence="2">Uncharacterized protein</fullName>
    </submittedName>
</protein>
<sequence length="168" mass="18946">MTGLYLENFVSEDLGNTSLQLLKGEVTVEIVNAQKNHTLREGDRMQVWDPNGNMDLPPGEYHKVFTVSQEPSCYMYIYVNTTEAALEQNFTRLQELREKVQNGTGALMLPVLDSSLLMTWISLRNLAWGRPSLEQLAQEVAYANMQFGEDSSSSKGDASHKEPERSDL</sequence>
<dbReference type="Proteomes" id="UP000826234">
    <property type="component" value="Unassembled WGS sequence"/>
</dbReference>
<evidence type="ECO:0000313" key="2">
    <source>
        <dbReference type="EMBL" id="KAH0623006.1"/>
    </source>
</evidence>
<accession>A0ABQ7T063</accession>
<reference evidence="2 3" key="1">
    <citation type="journal article" date="2022" name="Gigascience">
        <title>A chromosome-level genome assembly and annotation of the desert horned lizard, Phrynosoma platyrhinos, provides insight into chromosomal rearrangements among reptiles.</title>
        <authorList>
            <person name="Koochekian N."/>
            <person name="Ascanio A."/>
            <person name="Farleigh K."/>
            <person name="Card D.C."/>
            <person name="Schield D.R."/>
            <person name="Castoe T.A."/>
            <person name="Jezkova T."/>
        </authorList>
    </citation>
    <scope>NUCLEOTIDE SEQUENCE [LARGE SCALE GENOMIC DNA]</scope>
    <source>
        <strain evidence="2">NK-2021</strain>
    </source>
</reference>
<proteinExistence type="predicted"/>
<organism evidence="2 3">
    <name type="scientific">Phrynosoma platyrhinos</name>
    <name type="common">Desert horned lizard</name>
    <dbReference type="NCBI Taxonomy" id="52577"/>
    <lineage>
        <taxon>Eukaryota</taxon>
        <taxon>Metazoa</taxon>
        <taxon>Chordata</taxon>
        <taxon>Craniata</taxon>
        <taxon>Vertebrata</taxon>
        <taxon>Euteleostomi</taxon>
        <taxon>Lepidosauria</taxon>
        <taxon>Squamata</taxon>
        <taxon>Bifurcata</taxon>
        <taxon>Unidentata</taxon>
        <taxon>Episquamata</taxon>
        <taxon>Toxicofera</taxon>
        <taxon>Iguania</taxon>
        <taxon>Phrynosomatidae</taxon>
        <taxon>Phrynosomatinae</taxon>
        <taxon>Phrynosoma</taxon>
    </lineage>
</organism>
<dbReference type="EMBL" id="JAIPUX010003283">
    <property type="protein sequence ID" value="KAH0623006.1"/>
    <property type="molecule type" value="Genomic_DNA"/>
</dbReference>
<name>A0ABQ7T063_PHRPL</name>
<feature type="compositionally biased region" description="Basic and acidic residues" evidence="1">
    <location>
        <begin position="157"/>
        <end position="168"/>
    </location>
</feature>
<evidence type="ECO:0000256" key="1">
    <source>
        <dbReference type="SAM" id="MobiDB-lite"/>
    </source>
</evidence>
<dbReference type="InterPro" id="IPR007782">
    <property type="entry name" value="VKG_COase"/>
</dbReference>
<evidence type="ECO:0000313" key="3">
    <source>
        <dbReference type="Proteomes" id="UP000826234"/>
    </source>
</evidence>
<dbReference type="PANTHER" id="PTHR12639:SF6">
    <property type="entry name" value="VITAMIN K-DEPENDENT GAMMA-CARBOXYLASE"/>
    <property type="match status" value="1"/>
</dbReference>
<keyword evidence="3" id="KW-1185">Reference proteome</keyword>
<gene>
    <name evidence="2" type="ORF">JD844_030891</name>
</gene>
<comment type="caution">
    <text evidence="2">The sequence shown here is derived from an EMBL/GenBank/DDBJ whole genome shotgun (WGS) entry which is preliminary data.</text>
</comment>
<dbReference type="PANTHER" id="PTHR12639">
    <property type="entry name" value="VITAMIN K-DEPENDENT GAMMA-CARBOXYLASE"/>
    <property type="match status" value="1"/>
</dbReference>
<feature type="region of interest" description="Disordered" evidence="1">
    <location>
        <begin position="147"/>
        <end position="168"/>
    </location>
</feature>